<evidence type="ECO:0000259" key="1">
    <source>
        <dbReference type="Pfam" id="PF24864"/>
    </source>
</evidence>
<dbReference type="InterPro" id="IPR056632">
    <property type="entry name" value="DUF7730"/>
</dbReference>
<evidence type="ECO:0000313" key="2">
    <source>
        <dbReference type="EMBL" id="KAB8068826.1"/>
    </source>
</evidence>
<protein>
    <recommendedName>
        <fullName evidence="1">DUF7730 domain-containing protein</fullName>
    </recommendedName>
</protein>
<dbReference type="Pfam" id="PF24864">
    <property type="entry name" value="DUF7730"/>
    <property type="match status" value="1"/>
</dbReference>
<organism evidence="2 3">
    <name type="scientific">Aspergillus leporis</name>
    <dbReference type="NCBI Taxonomy" id="41062"/>
    <lineage>
        <taxon>Eukaryota</taxon>
        <taxon>Fungi</taxon>
        <taxon>Dikarya</taxon>
        <taxon>Ascomycota</taxon>
        <taxon>Pezizomycotina</taxon>
        <taxon>Eurotiomycetes</taxon>
        <taxon>Eurotiomycetidae</taxon>
        <taxon>Eurotiales</taxon>
        <taxon>Aspergillaceae</taxon>
        <taxon>Aspergillus</taxon>
        <taxon>Aspergillus subgen. Circumdati</taxon>
    </lineage>
</organism>
<dbReference type="AlphaFoldDB" id="A0A5N5WJW2"/>
<feature type="domain" description="DUF7730" evidence="1">
    <location>
        <begin position="27"/>
        <end position="258"/>
    </location>
</feature>
<proteinExistence type="predicted"/>
<accession>A0A5N5WJW2</accession>
<gene>
    <name evidence="2" type="ORF">BDV29DRAFT_183857</name>
</gene>
<dbReference type="PANTHER" id="PTHR38790">
    <property type="entry name" value="2EXR DOMAIN-CONTAINING PROTEIN-RELATED"/>
    <property type="match status" value="1"/>
</dbReference>
<dbReference type="EMBL" id="ML732371">
    <property type="protein sequence ID" value="KAB8068826.1"/>
    <property type="molecule type" value="Genomic_DNA"/>
</dbReference>
<evidence type="ECO:0000313" key="3">
    <source>
        <dbReference type="Proteomes" id="UP000326565"/>
    </source>
</evidence>
<name>A0A5N5WJW2_9EURO</name>
<sequence>MKSHVHPAASALSSNDGIIWNKNPVGQSQSTLFRLPAELRVHVYQYVLGGMTIHFKQSWQGKLVHCVCPFHGRKAHMVNLMWNYPRYYCKSVSLPDGVGKESAREEGEERPERNRVPLLATCQQIYSEAIDILPSHNTINIQALAPHHFEILADIQTRLSLRPFHGIQSLEISYGLFDSPHGLQHPPNECWFEQWNEMCEVLASMKGLLDLHVWAKIEPWTEREVTPEQETQFFSPLLCLDHLRYFQVEVSWPTTTASAGLLRNTPFVLVRMKKAESPWLTPENGPICQVATITAEEVAAFHVFQDQLDEIFEQASRKREWRRRFASLIPFRKRVTSL</sequence>
<dbReference type="Proteomes" id="UP000326565">
    <property type="component" value="Unassembled WGS sequence"/>
</dbReference>
<reference evidence="2 3" key="1">
    <citation type="submission" date="2019-04" db="EMBL/GenBank/DDBJ databases">
        <title>Friends and foes A comparative genomics study of 23 Aspergillus species from section Flavi.</title>
        <authorList>
            <consortium name="DOE Joint Genome Institute"/>
            <person name="Kjaerbolling I."/>
            <person name="Vesth T."/>
            <person name="Frisvad J.C."/>
            <person name="Nybo J.L."/>
            <person name="Theobald S."/>
            <person name="Kildgaard S."/>
            <person name="Isbrandt T."/>
            <person name="Kuo A."/>
            <person name="Sato A."/>
            <person name="Lyhne E.K."/>
            <person name="Kogle M.E."/>
            <person name="Wiebenga A."/>
            <person name="Kun R.S."/>
            <person name="Lubbers R.J."/>
            <person name="Makela M.R."/>
            <person name="Barry K."/>
            <person name="Chovatia M."/>
            <person name="Clum A."/>
            <person name="Daum C."/>
            <person name="Haridas S."/>
            <person name="He G."/>
            <person name="LaButti K."/>
            <person name="Lipzen A."/>
            <person name="Mondo S."/>
            <person name="Riley R."/>
            <person name="Salamov A."/>
            <person name="Simmons B.A."/>
            <person name="Magnuson J.K."/>
            <person name="Henrissat B."/>
            <person name="Mortensen U.H."/>
            <person name="Larsen T.O."/>
            <person name="Devries R.P."/>
            <person name="Grigoriev I.V."/>
            <person name="Machida M."/>
            <person name="Baker S.E."/>
            <person name="Andersen M.R."/>
        </authorList>
    </citation>
    <scope>NUCLEOTIDE SEQUENCE [LARGE SCALE GENOMIC DNA]</scope>
    <source>
        <strain evidence="2 3">CBS 151.66</strain>
    </source>
</reference>
<dbReference type="OrthoDB" id="4757095at2759"/>
<keyword evidence="3" id="KW-1185">Reference proteome</keyword>